<name>A0AAW9JVL2_CARML</name>
<dbReference type="InterPro" id="IPR029261">
    <property type="entry name" value="Transposase_Znf"/>
</dbReference>
<evidence type="ECO:0000313" key="4">
    <source>
        <dbReference type="Proteomes" id="UP001290462"/>
    </source>
</evidence>
<accession>A0AAW9JVL2</accession>
<dbReference type="Pfam" id="PF14690">
    <property type="entry name" value="Zn_ribbon_ISL3"/>
    <property type="match status" value="1"/>
</dbReference>
<gene>
    <name evidence="3" type="ORF">RAK27_18075</name>
</gene>
<dbReference type="Proteomes" id="UP001290462">
    <property type="component" value="Unassembled WGS sequence"/>
</dbReference>
<evidence type="ECO:0000259" key="2">
    <source>
        <dbReference type="Pfam" id="PF14690"/>
    </source>
</evidence>
<reference evidence="3" key="1">
    <citation type="submission" date="2023-08" db="EMBL/GenBank/DDBJ databases">
        <title>Genomic characterization of piscicolin 126 produced by Carnobacterium maltaromaticum CM22 strain isolated from salmon (Salmo salar).</title>
        <authorList>
            <person name="Gonzalez-Gragera E."/>
            <person name="Garcia-Lopez J.D."/>
            <person name="Teso-Perez C."/>
            <person name="Gimenez-Hernandez I."/>
            <person name="Peralta-Sanchez J.M."/>
            <person name="Valdivia E."/>
            <person name="Montalban-Lopez M."/>
            <person name="Martin-Platero A.M."/>
            <person name="Banos A."/>
            <person name="Martinez-Bueno M."/>
        </authorList>
    </citation>
    <scope>NUCLEOTIDE SEQUENCE</scope>
    <source>
        <strain evidence="3">CM22</strain>
    </source>
</reference>
<proteinExistence type="predicted"/>
<dbReference type="NCBIfam" id="NF033550">
    <property type="entry name" value="transpos_ISL3"/>
    <property type="match status" value="1"/>
</dbReference>
<evidence type="ECO:0000313" key="3">
    <source>
        <dbReference type="EMBL" id="MDZ5760552.1"/>
    </source>
</evidence>
<dbReference type="InterPro" id="IPR002560">
    <property type="entry name" value="Transposase_DDE"/>
</dbReference>
<dbReference type="InterPro" id="IPR047951">
    <property type="entry name" value="Transpos_ISL3"/>
</dbReference>
<sequence>MSLTHCIRTLIDLKDKNISFPENYCEERVIKGRRTKLIYATLTYKPVCCTRCGCLNTQFSIVKNGFLTSNIKWISTTHFSTYLVLKKQRFLCRECHCSFLAESTEIAKHCFISNRVKQSIAFELEDNSSRKDIAKRHFISDTTVLRVLVARGKSCLNRFDSLPAHLCFDEFKSVKRVEGKMSFIYCDAITHGLIDILPDRKLVTLRAHFLRYSLKERSKIQSIVVDMNAGYFTLAKELFPNANVIIDRFHLVQLLTVALNKTRIQLMNQLKRWKPEEMKDYRKLKRYWKLLLQDSQKVNYTDYQYHRLFRKVMSHSEIVDYLLSLNSTLKATYTCYQDLLYAMSQNNSDLLKSVLSSPHEQVSDYMSTALQTLRKHEERIRNTFQSTRSNGPLEGSINKIKVIKRTAYGYTSFLNYKYRILISFQEKEKTI</sequence>
<dbReference type="Pfam" id="PF01610">
    <property type="entry name" value="DDE_Tnp_ISL3"/>
    <property type="match status" value="1"/>
</dbReference>
<feature type="domain" description="Transposase IS204/IS1001/IS1096/IS1165 DDE" evidence="1">
    <location>
        <begin position="166"/>
        <end position="420"/>
    </location>
</feature>
<dbReference type="PANTHER" id="PTHR33498">
    <property type="entry name" value="TRANSPOSASE FOR INSERTION SEQUENCE ELEMENT IS1557"/>
    <property type="match status" value="1"/>
</dbReference>
<feature type="domain" description="Transposase IS204/IS1001/IS1096/IS1165 zinc-finger" evidence="2">
    <location>
        <begin position="46"/>
        <end position="95"/>
    </location>
</feature>
<evidence type="ECO:0000259" key="1">
    <source>
        <dbReference type="Pfam" id="PF01610"/>
    </source>
</evidence>
<dbReference type="PANTHER" id="PTHR33498:SF1">
    <property type="entry name" value="TRANSPOSASE FOR INSERTION SEQUENCE ELEMENT IS1557"/>
    <property type="match status" value="1"/>
</dbReference>
<dbReference type="EMBL" id="JAVBVO010000005">
    <property type="protein sequence ID" value="MDZ5760552.1"/>
    <property type="molecule type" value="Genomic_DNA"/>
</dbReference>
<dbReference type="AlphaFoldDB" id="A0AAW9JVL2"/>
<protein>
    <submittedName>
        <fullName evidence="3">ISL3 family transposase</fullName>
    </submittedName>
</protein>
<organism evidence="3 4">
    <name type="scientific">Carnobacterium maltaromaticum</name>
    <name type="common">Carnobacterium piscicola</name>
    <dbReference type="NCBI Taxonomy" id="2751"/>
    <lineage>
        <taxon>Bacteria</taxon>
        <taxon>Bacillati</taxon>
        <taxon>Bacillota</taxon>
        <taxon>Bacilli</taxon>
        <taxon>Lactobacillales</taxon>
        <taxon>Carnobacteriaceae</taxon>
        <taxon>Carnobacterium</taxon>
    </lineage>
</organism>
<comment type="caution">
    <text evidence="3">The sequence shown here is derived from an EMBL/GenBank/DDBJ whole genome shotgun (WGS) entry which is preliminary data.</text>
</comment>